<feature type="region of interest" description="Disordered" evidence="1">
    <location>
        <begin position="1"/>
        <end position="49"/>
    </location>
</feature>
<dbReference type="EMBL" id="VDDB01000009">
    <property type="protein sequence ID" value="TNB96268.1"/>
    <property type="molecule type" value="Genomic_DNA"/>
</dbReference>
<accession>A0A5C4KZW2</accession>
<evidence type="ECO:0000313" key="3">
    <source>
        <dbReference type="Proteomes" id="UP000306272"/>
    </source>
</evidence>
<organism evidence="2 3">
    <name type="scientific">Pseudomonas jessenii</name>
    <dbReference type="NCBI Taxonomy" id="77298"/>
    <lineage>
        <taxon>Bacteria</taxon>
        <taxon>Pseudomonadati</taxon>
        <taxon>Pseudomonadota</taxon>
        <taxon>Gammaproteobacteria</taxon>
        <taxon>Pseudomonadales</taxon>
        <taxon>Pseudomonadaceae</taxon>
        <taxon>Pseudomonas</taxon>
    </lineage>
</organism>
<proteinExistence type="predicted"/>
<dbReference type="Proteomes" id="UP000306272">
    <property type="component" value="Unassembled WGS sequence"/>
</dbReference>
<evidence type="ECO:0000256" key="1">
    <source>
        <dbReference type="SAM" id="MobiDB-lite"/>
    </source>
</evidence>
<feature type="compositionally biased region" description="Basic and acidic residues" evidence="1">
    <location>
        <begin position="16"/>
        <end position="36"/>
    </location>
</feature>
<protein>
    <submittedName>
        <fullName evidence="2">Uncharacterized protein</fullName>
    </submittedName>
</protein>
<reference evidence="2" key="1">
    <citation type="submission" date="2019-06" db="EMBL/GenBank/DDBJ databases">
        <title>Pseudomonas-derived Butenolides : (Bio)synthesis of Styrolides.</title>
        <authorList>
            <person name="Klapper M."/>
            <person name="Chowdhury S."/>
            <person name="Stallforth P."/>
        </authorList>
    </citation>
    <scope>NUCLEOTIDE SEQUENCE [LARGE SCALE GENOMIC DNA]</scope>
    <source>
        <strain evidence="2">EC-S101</strain>
    </source>
</reference>
<sequence length="113" mass="12902">MRQRRHRQQTETDTAQQHDRQTQEHGRDRALDERTGQVHSGQLQPPIPVGASLLAKRPAYPTSSVTDLPLSRASSLPQVLWPCKVIPPPHRDRHWFCRSADPDGRSTDRSPAW</sequence>
<evidence type="ECO:0000313" key="2">
    <source>
        <dbReference type="EMBL" id="TNB96268.1"/>
    </source>
</evidence>
<keyword evidence="3" id="KW-1185">Reference proteome</keyword>
<name>A0A5C4KZW2_PSEJE</name>
<dbReference type="AlphaFoldDB" id="A0A5C4KZW2"/>
<gene>
    <name evidence="2" type="ORF">FHG55_12340</name>
</gene>
<comment type="caution">
    <text evidence="2">The sequence shown here is derived from an EMBL/GenBank/DDBJ whole genome shotgun (WGS) entry which is preliminary data.</text>
</comment>